<evidence type="ECO:0000313" key="2">
    <source>
        <dbReference type="Proteomes" id="UP000435138"/>
    </source>
</evidence>
<dbReference type="GO" id="GO:0004519">
    <property type="term" value="F:endonuclease activity"/>
    <property type="evidence" value="ECO:0007669"/>
    <property type="project" value="UniProtKB-KW"/>
</dbReference>
<dbReference type="Gene3D" id="1.10.30.50">
    <property type="match status" value="1"/>
</dbReference>
<dbReference type="RefSeq" id="WP_153356264.1">
    <property type="nucleotide sequence ID" value="NZ_WIXI01000047.1"/>
</dbReference>
<dbReference type="EMBL" id="WIXI01000047">
    <property type="protein sequence ID" value="MQY48237.1"/>
    <property type="molecule type" value="Genomic_DNA"/>
</dbReference>
<comment type="caution">
    <text evidence="1">The sequence shown here is derived from an EMBL/GenBank/DDBJ whole genome shotgun (WGS) entry which is preliminary data.</text>
</comment>
<accession>A0A6A8AEM7</accession>
<dbReference type="Proteomes" id="UP000435138">
    <property type="component" value="Unassembled WGS sequence"/>
</dbReference>
<dbReference type="AlphaFoldDB" id="A0A6A8AEM7"/>
<keyword evidence="1" id="KW-0540">Nuclease</keyword>
<organism evidence="1 2">
    <name type="scientific">Endobacterium cereale</name>
    <dbReference type="NCBI Taxonomy" id="2663029"/>
    <lineage>
        <taxon>Bacteria</taxon>
        <taxon>Pseudomonadati</taxon>
        <taxon>Pseudomonadota</taxon>
        <taxon>Alphaproteobacteria</taxon>
        <taxon>Hyphomicrobiales</taxon>
        <taxon>Rhizobiaceae</taxon>
        <taxon>Endobacterium</taxon>
    </lineage>
</organism>
<sequence>MTDVGTTKRRSMSPTRRLRIWEAHGGVCCLCQTKIDGVREAWTVEHLRALGLGGEDEDANCAPAHETCRRKKDKVDVSAIAKAKRVKAKHIGVAKAKSSLSHPQFKRLMDGTVVRRDTGEIVGGNRT</sequence>
<proteinExistence type="predicted"/>
<keyword evidence="1" id="KW-0255">Endonuclease</keyword>
<reference evidence="1 2" key="1">
    <citation type="submission" date="2019-11" db="EMBL/GenBank/DDBJ databases">
        <title>Genome analysis of Rhizobacterium cereale a novel genus and species isolated from maize roots in North Spain.</title>
        <authorList>
            <person name="Menendez E."/>
            <person name="Flores-Felix J.D."/>
            <person name="Ramirez-Bahena M.-H."/>
            <person name="Igual J.M."/>
            <person name="Garcia-Fraile P."/>
            <person name="Peix A."/>
            <person name="Velazquez E."/>
        </authorList>
    </citation>
    <scope>NUCLEOTIDE SEQUENCE [LARGE SCALE GENOMIC DNA]</scope>
    <source>
        <strain evidence="1 2">RZME27</strain>
    </source>
</reference>
<protein>
    <submittedName>
        <fullName evidence="1">HNH endonuclease</fullName>
    </submittedName>
</protein>
<name>A0A6A8AEM7_9HYPH</name>
<keyword evidence="1" id="KW-0378">Hydrolase</keyword>
<gene>
    <name evidence="1" type="ORF">GAO09_19570</name>
</gene>
<keyword evidence="2" id="KW-1185">Reference proteome</keyword>
<evidence type="ECO:0000313" key="1">
    <source>
        <dbReference type="EMBL" id="MQY48237.1"/>
    </source>
</evidence>